<evidence type="ECO:0000313" key="2">
    <source>
        <dbReference type="Proteomes" id="UP001567538"/>
    </source>
</evidence>
<protein>
    <submittedName>
        <fullName evidence="1">Uncharacterized protein</fullName>
    </submittedName>
</protein>
<sequence length="74" mass="8360">MSGTWGIAITQIWAYAASIQVGSQYQHLFRPSDLSFVRILGFVRCLHLEIFSPFADSESTKIQTPPRYSFMGSD</sequence>
<dbReference type="AlphaFoldDB" id="A0ABD1GSM9"/>
<accession>A0ABD1GSM9</accession>
<comment type="caution">
    <text evidence="1">The sequence shown here is derived from an EMBL/GenBank/DDBJ whole genome shotgun (WGS) entry which is preliminary data.</text>
</comment>
<proteinExistence type="predicted"/>
<name>A0ABD1GSM9_SALDI</name>
<organism evidence="1 2">
    <name type="scientific">Salvia divinorum</name>
    <name type="common">Maria pastora</name>
    <name type="synonym">Diviner's sage</name>
    <dbReference type="NCBI Taxonomy" id="28513"/>
    <lineage>
        <taxon>Eukaryota</taxon>
        <taxon>Viridiplantae</taxon>
        <taxon>Streptophyta</taxon>
        <taxon>Embryophyta</taxon>
        <taxon>Tracheophyta</taxon>
        <taxon>Spermatophyta</taxon>
        <taxon>Magnoliopsida</taxon>
        <taxon>eudicotyledons</taxon>
        <taxon>Gunneridae</taxon>
        <taxon>Pentapetalae</taxon>
        <taxon>asterids</taxon>
        <taxon>lamiids</taxon>
        <taxon>Lamiales</taxon>
        <taxon>Lamiaceae</taxon>
        <taxon>Nepetoideae</taxon>
        <taxon>Mentheae</taxon>
        <taxon>Salviinae</taxon>
        <taxon>Salvia</taxon>
        <taxon>Salvia subgen. Calosphace</taxon>
    </lineage>
</organism>
<reference evidence="1 2" key="1">
    <citation type="submission" date="2024-06" db="EMBL/GenBank/DDBJ databases">
        <title>A chromosome level genome sequence of Diviner's sage (Salvia divinorum).</title>
        <authorList>
            <person name="Ford S.A."/>
            <person name="Ro D.-K."/>
            <person name="Ness R.W."/>
            <person name="Phillips M.A."/>
        </authorList>
    </citation>
    <scope>NUCLEOTIDE SEQUENCE [LARGE SCALE GENOMIC DNA]</scope>
    <source>
        <strain evidence="1">SAF-2024a</strain>
        <tissue evidence="1">Leaf</tissue>
    </source>
</reference>
<keyword evidence="2" id="KW-1185">Reference proteome</keyword>
<dbReference type="EMBL" id="JBEAFC010000008">
    <property type="protein sequence ID" value="KAL1546138.1"/>
    <property type="molecule type" value="Genomic_DNA"/>
</dbReference>
<dbReference type="Proteomes" id="UP001567538">
    <property type="component" value="Unassembled WGS sequence"/>
</dbReference>
<gene>
    <name evidence="1" type="ORF">AAHA92_22781</name>
</gene>
<evidence type="ECO:0000313" key="1">
    <source>
        <dbReference type="EMBL" id="KAL1546138.1"/>
    </source>
</evidence>